<dbReference type="PANTHER" id="PTHR35841">
    <property type="entry name" value="PHOSPHONATES-BINDING PERIPLASMIC PROTEIN"/>
    <property type="match status" value="1"/>
</dbReference>
<organism evidence="3 4">
    <name type="scientific">Caldalkalibacillus thermarum (strain TA2.A1)</name>
    <dbReference type="NCBI Taxonomy" id="986075"/>
    <lineage>
        <taxon>Bacteria</taxon>
        <taxon>Bacillati</taxon>
        <taxon>Bacillota</taxon>
        <taxon>Bacilli</taxon>
        <taxon>Bacillales</taxon>
        <taxon>Bacillaceae</taxon>
        <taxon>Caldalkalibacillus</taxon>
    </lineage>
</organism>
<dbReference type="GO" id="GO:0043190">
    <property type="term" value="C:ATP-binding cassette (ABC) transporter complex"/>
    <property type="evidence" value="ECO:0007669"/>
    <property type="project" value="InterPro"/>
</dbReference>
<dbReference type="PANTHER" id="PTHR35841:SF1">
    <property type="entry name" value="PHOSPHONATES-BINDING PERIPLASMIC PROTEIN"/>
    <property type="match status" value="1"/>
</dbReference>
<evidence type="ECO:0000313" key="4">
    <source>
        <dbReference type="Proteomes" id="UP000825179"/>
    </source>
</evidence>
<dbReference type="AlphaFoldDB" id="A0A8X8IC70"/>
<dbReference type="CDD" id="cd01071">
    <property type="entry name" value="PBP2_PhnD_like"/>
    <property type="match status" value="1"/>
</dbReference>
<evidence type="ECO:0000256" key="2">
    <source>
        <dbReference type="ARBA" id="ARBA00022729"/>
    </source>
</evidence>
<dbReference type="Proteomes" id="UP000825179">
    <property type="component" value="Chromosome"/>
</dbReference>
<keyword evidence="4" id="KW-1185">Reference proteome</keyword>
<reference evidence="3 4" key="1">
    <citation type="journal article" date="2020" name="Extremophiles">
        <title>Genomic analysis of Caldalkalibacillus thermarum TA2.A1 reveals aerobic alkaliphilic metabolism and evolutionary hallmarks linking alkaliphilic bacteria and plant life.</title>
        <authorList>
            <person name="de Jong S.I."/>
            <person name="van den Broek M.A."/>
            <person name="Merkel A.Y."/>
            <person name="de la Torre Cortes P."/>
            <person name="Kalamorz F."/>
            <person name="Cook G.M."/>
            <person name="van Loosdrecht M.C.M."/>
            <person name="McMillan D.G.G."/>
        </authorList>
    </citation>
    <scope>NUCLEOTIDE SEQUENCE [LARGE SCALE GENOMIC DNA]</scope>
    <source>
        <strain evidence="3 4">TA2.A1</strain>
    </source>
</reference>
<dbReference type="NCBIfam" id="TIGR01098">
    <property type="entry name" value="3A0109s03R"/>
    <property type="match status" value="1"/>
</dbReference>
<accession>A0A8X8IC70</accession>
<evidence type="ECO:0000313" key="3">
    <source>
        <dbReference type="EMBL" id="QZT35462.1"/>
    </source>
</evidence>
<dbReference type="Gene3D" id="3.40.190.10">
    <property type="entry name" value="Periplasmic binding protein-like II"/>
    <property type="match status" value="2"/>
</dbReference>
<dbReference type="GO" id="GO:0055085">
    <property type="term" value="P:transmembrane transport"/>
    <property type="evidence" value="ECO:0007669"/>
    <property type="project" value="InterPro"/>
</dbReference>
<proteinExistence type="inferred from homology"/>
<comment type="similarity">
    <text evidence="1">Belongs to the phosphate/phosphite/phosphonate binding protein family.</text>
</comment>
<dbReference type="KEGG" id="cthu:HUR95_13600"/>
<gene>
    <name evidence="3" type="ORF">HUR95_13600</name>
</gene>
<keyword evidence="2" id="KW-0732">Signal</keyword>
<sequence length="302" mass="33413">MVFVLVLAACGTANEDNAGAGDEAEGEEAAGGKEEITKLTMGFVPSQDADKIADTVKPLAERLSEILGVEVDAQVMTDYVGLVEGMRTQQIDIGFLPPFGFVQAEERADVQVILKAERNGELSYRAQYNVRADLEDINSVEDLVANEGLRWAYADPTSTSGFLFPASQLMDMGVENVDTHFNHLQVGGHDNALIALLNGDADFATTYEDARERIQDDHPDVMDKIKVVGYTDPIPNDTISLRAGLSEEWVQKIKDAFLSFNDDDEMLEVLNNVYNWTGIAEAKSEDYDIVRTTYERFQDQIQ</sequence>
<dbReference type="EMBL" id="CP082237">
    <property type="protein sequence ID" value="QZT35462.1"/>
    <property type="molecule type" value="Genomic_DNA"/>
</dbReference>
<dbReference type="OrthoDB" id="9776786at2"/>
<evidence type="ECO:0000256" key="1">
    <source>
        <dbReference type="ARBA" id="ARBA00007162"/>
    </source>
</evidence>
<dbReference type="SUPFAM" id="SSF53850">
    <property type="entry name" value="Periplasmic binding protein-like II"/>
    <property type="match status" value="1"/>
</dbReference>
<protein>
    <submittedName>
        <fullName evidence="3">Phosphate/phosphite/phosphonate ABC transporter substrate-binding protein</fullName>
    </submittedName>
</protein>
<dbReference type="InterPro" id="IPR005770">
    <property type="entry name" value="PhnD"/>
</dbReference>
<dbReference type="Pfam" id="PF12974">
    <property type="entry name" value="Phosphonate-bd"/>
    <property type="match status" value="1"/>
</dbReference>
<name>A0A8X8IC70_CALTT</name>